<evidence type="ECO:0000313" key="2">
    <source>
        <dbReference type="Proteomes" id="UP000294927"/>
    </source>
</evidence>
<keyword evidence="2" id="KW-1185">Reference proteome</keyword>
<dbReference type="RefSeq" id="WP_133900754.1">
    <property type="nucleotide sequence ID" value="NZ_SOCP01000001.1"/>
</dbReference>
<accession>A0A4R7W4H1</accession>
<dbReference type="AlphaFoldDB" id="A0A4R7W4H1"/>
<reference evidence="1 2" key="1">
    <citation type="submission" date="2019-03" db="EMBL/GenBank/DDBJ databases">
        <title>Genomic Encyclopedia of Archaeal and Bacterial Type Strains, Phase II (KMG-II): from individual species to whole genera.</title>
        <authorList>
            <person name="Goeker M."/>
        </authorList>
    </citation>
    <scope>NUCLEOTIDE SEQUENCE [LARGE SCALE GENOMIC DNA]</scope>
    <source>
        <strain evidence="1 2">DSM 45499</strain>
    </source>
</reference>
<proteinExistence type="predicted"/>
<dbReference type="Proteomes" id="UP000294927">
    <property type="component" value="Unassembled WGS sequence"/>
</dbReference>
<protein>
    <submittedName>
        <fullName evidence="1">Uncharacterized protein</fullName>
    </submittedName>
</protein>
<evidence type="ECO:0000313" key="1">
    <source>
        <dbReference type="EMBL" id="TDV57484.1"/>
    </source>
</evidence>
<name>A0A4R7W4H1_9PSEU</name>
<sequence>MRADPREVRVDEGVGIRGVPVRCAYAKISMRDLARLRPEIGPYLVRSAPVRCSCRTACAEG</sequence>
<organism evidence="1 2">
    <name type="scientific">Actinophytocola oryzae</name>
    <dbReference type="NCBI Taxonomy" id="502181"/>
    <lineage>
        <taxon>Bacteria</taxon>
        <taxon>Bacillati</taxon>
        <taxon>Actinomycetota</taxon>
        <taxon>Actinomycetes</taxon>
        <taxon>Pseudonocardiales</taxon>
        <taxon>Pseudonocardiaceae</taxon>
    </lineage>
</organism>
<gene>
    <name evidence="1" type="ORF">CLV71_101355</name>
</gene>
<comment type="caution">
    <text evidence="1">The sequence shown here is derived from an EMBL/GenBank/DDBJ whole genome shotgun (WGS) entry which is preliminary data.</text>
</comment>
<dbReference type="EMBL" id="SOCP01000001">
    <property type="protein sequence ID" value="TDV57484.1"/>
    <property type="molecule type" value="Genomic_DNA"/>
</dbReference>